<dbReference type="RefSeq" id="WP_185675979.1">
    <property type="nucleotide sequence ID" value="NZ_JACHVB010000035.1"/>
</dbReference>
<keyword evidence="6" id="KW-1185">Reference proteome</keyword>
<proteinExistence type="inferred from homology"/>
<dbReference type="Pfam" id="PF03963">
    <property type="entry name" value="FlgD"/>
    <property type="match status" value="1"/>
</dbReference>
<evidence type="ECO:0000256" key="1">
    <source>
        <dbReference type="ARBA" id="ARBA00010577"/>
    </source>
</evidence>
<accession>A0A842HER4</accession>
<gene>
    <name evidence="5" type="ORF">H5P28_12165</name>
</gene>
<evidence type="ECO:0000256" key="2">
    <source>
        <dbReference type="ARBA" id="ARBA00016013"/>
    </source>
</evidence>
<dbReference type="InterPro" id="IPR005648">
    <property type="entry name" value="FlgD"/>
</dbReference>
<dbReference type="Proteomes" id="UP000546464">
    <property type="component" value="Unassembled WGS sequence"/>
</dbReference>
<protein>
    <recommendedName>
        <fullName evidence="2">Basal-body rod modification protein FlgD</fullName>
    </recommendedName>
</protein>
<dbReference type="AlphaFoldDB" id="A0A842HER4"/>
<keyword evidence="3" id="KW-1005">Bacterial flagellum biogenesis</keyword>
<evidence type="ECO:0000256" key="3">
    <source>
        <dbReference type="ARBA" id="ARBA00022795"/>
    </source>
</evidence>
<evidence type="ECO:0000313" key="6">
    <source>
        <dbReference type="Proteomes" id="UP000546464"/>
    </source>
</evidence>
<sequence length="142" mass="14932">MIDATTSSSAAGASSAQAASTGNAFQIEDFFKLLTAQLTAQDPLRPMEDTEFISQMANFSSLSQMEAVSDNLQALRSQQDGLAVQSLIGRDVTALTAGGAYIQGVVDHVEWVDGEPRPFIGDISFSYAELVAVGNAPVQSEA</sequence>
<dbReference type="GO" id="GO:0044781">
    <property type="term" value="P:bacterial-type flagellum organization"/>
    <property type="evidence" value="ECO:0007669"/>
    <property type="project" value="UniProtKB-KW"/>
</dbReference>
<reference evidence="5 6" key="1">
    <citation type="submission" date="2020-07" db="EMBL/GenBank/DDBJ databases">
        <authorList>
            <person name="Feng X."/>
        </authorList>
    </citation>
    <scope>NUCLEOTIDE SEQUENCE [LARGE SCALE GENOMIC DNA]</scope>
    <source>
        <strain evidence="5 6">JCM31066</strain>
    </source>
</reference>
<comment type="function">
    <text evidence="4">Required for flagellar hook formation. May act as a scaffolding protein.</text>
</comment>
<evidence type="ECO:0000256" key="4">
    <source>
        <dbReference type="ARBA" id="ARBA00024746"/>
    </source>
</evidence>
<organism evidence="5 6">
    <name type="scientific">Ruficoccus amylovorans</name>
    <dbReference type="NCBI Taxonomy" id="1804625"/>
    <lineage>
        <taxon>Bacteria</taxon>
        <taxon>Pseudomonadati</taxon>
        <taxon>Verrucomicrobiota</taxon>
        <taxon>Opitutia</taxon>
        <taxon>Puniceicoccales</taxon>
        <taxon>Cerasicoccaceae</taxon>
        <taxon>Ruficoccus</taxon>
    </lineage>
</organism>
<dbReference type="EMBL" id="JACHVB010000035">
    <property type="protein sequence ID" value="MBC2595013.1"/>
    <property type="molecule type" value="Genomic_DNA"/>
</dbReference>
<evidence type="ECO:0000313" key="5">
    <source>
        <dbReference type="EMBL" id="MBC2595013.1"/>
    </source>
</evidence>
<comment type="caution">
    <text evidence="5">The sequence shown here is derived from an EMBL/GenBank/DDBJ whole genome shotgun (WGS) entry which is preliminary data.</text>
</comment>
<comment type="similarity">
    <text evidence="1">Belongs to the FlgD family.</text>
</comment>
<name>A0A842HER4_9BACT</name>